<dbReference type="InterPro" id="IPR008462">
    <property type="entry name" value="CsbD"/>
</dbReference>
<protein>
    <recommendedName>
        <fullName evidence="2">CsbD-like domain-containing protein</fullName>
    </recommendedName>
</protein>
<dbReference type="Gene3D" id="1.10.1470.10">
    <property type="entry name" value="YjbJ"/>
    <property type="match status" value="1"/>
</dbReference>
<dbReference type="InterPro" id="IPR026042">
    <property type="entry name" value="YjbJ"/>
</dbReference>
<comment type="similarity">
    <text evidence="1">Belongs to the UPF0337 (CsbD) family.</text>
</comment>
<dbReference type="AlphaFoldDB" id="A0A0H2MHD7"/>
<sequence>MNKDTIEGNWKQLKGKVKEQWGKLTDDDFDVIAGKRDQLLGRIQERHGISRDEAEKQVKEWESRDGRTPDALWYEKY</sequence>
<dbReference type="Proteomes" id="UP000035170">
    <property type="component" value="Unassembled WGS sequence"/>
</dbReference>
<evidence type="ECO:0000313" key="4">
    <source>
        <dbReference type="Proteomes" id="UP000035170"/>
    </source>
</evidence>
<dbReference type="PANTHER" id="PTHR34977">
    <property type="entry name" value="UPF0337 PROTEIN YJBJ"/>
    <property type="match status" value="1"/>
</dbReference>
<feature type="domain" description="CsbD-like" evidence="2">
    <location>
        <begin position="4"/>
        <end position="56"/>
    </location>
</feature>
<evidence type="ECO:0000259" key="2">
    <source>
        <dbReference type="Pfam" id="PF05532"/>
    </source>
</evidence>
<dbReference type="PANTHER" id="PTHR34977:SF1">
    <property type="entry name" value="UPF0337 PROTEIN YJBJ"/>
    <property type="match status" value="1"/>
</dbReference>
<keyword evidence="4" id="KW-1185">Reference proteome</keyword>
<dbReference type="Pfam" id="PF05532">
    <property type="entry name" value="CsbD"/>
    <property type="match status" value="1"/>
</dbReference>
<dbReference type="SUPFAM" id="SSF69047">
    <property type="entry name" value="Hypothetical protein YjbJ"/>
    <property type="match status" value="1"/>
</dbReference>
<dbReference type="PATRIC" id="fig|34073.19.peg.2613"/>
<organism evidence="3 4">
    <name type="scientific">Variovorax paradoxus</name>
    <dbReference type="NCBI Taxonomy" id="34073"/>
    <lineage>
        <taxon>Bacteria</taxon>
        <taxon>Pseudomonadati</taxon>
        <taxon>Pseudomonadota</taxon>
        <taxon>Betaproteobacteria</taxon>
        <taxon>Burkholderiales</taxon>
        <taxon>Comamonadaceae</taxon>
        <taxon>Variovorax</taxon>
    </lineage>
</organism>
<evidence type="ECO:0000313" key="3">
    <source>
        <dbReference type="EMBL" id="KLN56240.1"/>
    </source>
</evidence>
<dbReference type="InterPro" id="IPR036629">
    <property type="entry name" value="YjbJ_sf"/>
</dbReference>
<dbReference type="RefSeq" id="WP_013540393.1">
    <property type="nucleotide sequence ID" value="NZ_JZWI01000012.1"/>
</dbReference>
<dbReference type="NCBIfam" id="NF007748">
    <property type="entry name" value="PRK10428.1"/>
    <property type="match status" value="1"/>
</dbReference>
<comment type="caution">
    <text evidence="3">The sequence shown here is derived from an EMBL/GenBank/DDBJ whole genome shotgun (WGS) entry which is preliminary data.</text>
</comment>
<reference evidence="3 4" key="1">
    <citation type="submission" date="2015-03" db="EMBL/GenBank/DDBJ databases">
        <title>Genome sequence of Variovorax paradoxus TBEA6.</title>
        <authorList>
            <person name="Poehlein A."/>
            <person name="Schuldes J."/>
            <person name="Wuebbeler J.H."/>
            <person name="Hiessl S."/>
            <person name="Steinbuechel A."/>
            <person name="Daniel R."/>
        </authorList>
    </citation>
    <scope>NUCLEOTIDE SEQUENCE [LARGE SCALE GENOMIC DNA]</scope>
    <source>
        <strain evidence="3 4">TBEA6</strain>
    </source>
</reference>
<evidence type="ECO:0000256" key="1">
    <source>
        <dbReference type="ARBA" id="ARBA00009129"/>
    </source>
</evidence>
<accession>A0A0H2MHD7</accession>
<dbReference type="EMBL" id="JZWI01000012">
    <property type="protein sequence ID" value="KLN56240.1"/>
    <property type="molecule type" value="Genomic_DNA"/>
</dbReference>
<gene>
    <name evidence="3" type="ORF">VPARA_25440</name>
</gene>
<dbReference type="PIRSF" id="PIRSF039008">
    <property type="entry name" value="YjbJ"/>
    <property type="match status" value="1"/>
</dbReference>
<dbReference type="InterPro" id="IPR050423">
    <property type="entry name" value="UPF0337_stress_rsp"/>
</dbReference>
<proteinExistence type="inferred from homology"/>
<name>A0A0H2MHD7_VARPD</name>